<gene>
    <name evidence="2" type="ORF">V1264_005556</name>
</gene>
<organism evidence="2 3">
    <name type="scientific">Littorina saxatilis</name>
    <dbReference type="NCBI Taxonomy" id="31220"/>
    <lineage>
        <taxon>Eukaryota</taxon>
        <taxon>Metazoa</taxon>
        <taxon>Spiralia</taxon>
        <taxon>Lophotrochozoa</taxon>
        <taxon>Mollusca</taxon>
        <taxon>Gastropoda</taxon>
        <taxon>Caenogastropoda</taxon>
        <taxon>Littorinimorpha</taxon>
        <taxon>Littorinoidea</taxon>
        <taxon>Littorinidae</taxon>
        <taxon>Littorina</taxon>
    </lineage>
</organism>
<dbReference type="AlphaFoldDB" id="A0AAN9B023"/>
<evidence type="ECO:0000313" key="3">
    <source>
        <dbReference type="Proteomes" id="UP001374579"/>
    </source>
</evidence>
<protein>
    <submittedName>
        <fullName evidence="2">Uncharacterized protein</fullName>
    </submittedName>
</protein>
<feature type="signal peptide" evidence="1">
    <location>
        <begin position="1"/>
        <end position="21"/>
    </location>
</feature>
<evidence type="ECO:0000256" key="1">
    <source>
        <dbReference type="SAM" id="SignalP"/>
    </source>
</evidence>
<name>A0AAN9B023_9CAEN</name>
<accession>A0AAN9B023</accession>
<proteinExistence type="predicted"/>
<keyword evidence="1" id="KW-0732">Signal</keyword>
<sequence length="92" mass="10014">MNTSMLLSLLLLMTLLTTGLTAVMPEQRRKDESRRDAPALELSAHMRSPNLMAPAKRQALGCYCYNVFGMSLCSDTTLDDAGNIVTTDVASC</sequence>
<dbReference type="EMBL" id="JBAMIC010000014">
    <property type="protein sequence ID" value="KAK7096239.1"/>
    <property type="molecule type" value="Genomic_DNA"/>
</dbReference>
<evidence type="ECO:0000313" key="2">
    <source>
        <dbReference type="EMBL" id="KAK7096239.1"/>
    </source>
</evidence>
<comment type="caution">
    <text evidence="2">The sequence shown here is derived from an EMBL/GenBank/DDBJ whole genome shotgun (WGS) entry which is preliminary data.</text>
</comment>
<feature type="chain" id="PRO_5042890296" evidence="1">
    <location>
        <begin position="22"/>
        <end position="92"/>
    </location>
</feature>
<reference evidence="2 3" key="1">
    <citation type="submission" date="2024-02" db="EMBL/GenBank/DDBJ databases">
        <title>Chromosome-scale genome assembly of the rough periwinkle Littorina saxatilis.</title>
        <authorList>
            <person name="De Jode A."/>
            <person name="Faria R."/>
            <person name="Formenti G."/>
            <person name="Sims Y."/>
            <person name="Smith T.P."/>
            <person name="Tracey A."/>
            <person name="Wood J.M.D."/>
            <person name="Zagrodzka Z.B."/>
            <person name="Johannesson K."/>
            <person name="Butlin R.K."/>
            <person name="Leder E.H."/>
        </authorList>
    </citation>
    <scope>NUCLEOTIDE SEQUENCE [LARGE SCALE GENOMIC DNA]</scope>
    <source>
        <strain evidence="2">Snail1</strain>
        <tissue evidence="2">Muscle</tissue>
    </source>
</reference>
<keyword evidence="3" id="KW-1185">Reference proteome</keyword>
<dbReference type="Proteomes" id="UP001374579">
    <property type="component" value="Unassembled WGS sequence"/>
</dbReference>